<comment type="caution">
    <text evidence="4">The sequence shown here is derived from an EMBL/GenBank/DDBJ whole genome shotgun (WGS) entry which is preliminary data.</text>
</comment>
<dbReference type="GO" id="GO:0005829">
    <property type="term" value="C:cytosol"/>
    <property type="evidence" value="ECO:0007669"/>
    <property type="project" value="TreeGrafter"/>
</dbReference>
<accession>A0AAV5SRE8</accession>
<gene>
    <name evidence="4" type="ORF">PENTCL1PPCAC_6069</name>
</gene>
<dbReference type="InterPro" id="IPR039039">
    <property type="entry name" value="RAI1-like_fam"/>
</dbReference>
<keyword evidence="5" id="KW-1185">Reference proteome</keyword>
<dbReference type="GO" id="GO:0003723">
    <property type="term" value="F:RNA binding"/>
    <property type="evidence" value="ECO:0007669"/>
    <property type="project" value="UniProtKB-KW"/>
</dbReference>
<comment type="similarity">
    <text evidence="1 2">Belongs to the DXO/Dom3Z family.</text>
</comment>
<dbReference type="AlphaFoldDB" id="A0AAV5SRE8"/>
<dbReference type="Proteomes" id="UP001432027">
    <property type="component" value="Unassembled WGS sequence"/>
</dbReference>
<dbReference type="EMBL" id="BTSX01000002">
    <property type="protein sequence ID" value="GMS83894.1"/>
    <property type="molecule type" value="Genomic_DNA"/>
</dbReference>
<dbReference type="PANTHER" id="PTHR12395:SF9">
    <property type="entry name" value="DECAPPING AND EXORIBONUCLEASE PROTEIN"/>
    <property type="match status" value="1"/>
</dbReference>
<dbReference type="GO" id="GO:0005634">
    <property type="term" value="C:nucleus"/>
    <property type="evidence" value="ECO:0007669"/>
    <property type="project" value="UniProtKB-SubCell"/>
</dbReference>
<keyword evidence="2" id="KW-0539">Nucleus</keyword>
<name>A0AAV5SRE8_9BILA</name>
<protein>
    <recommendedName>
        <fullName evidence="2">Decapping nuclease</fullName>
        <ecNumber evidence="2">3.6.1.-</ecNumber>
    </recommendedName>
</protein>
<reference evidence="4" key="1">
    <citation type="submission" date="2023-10" db="EMBL/GenBank/DDBJ databases">
        <title>Genome assembly of Pristionchus species.</title>
        <authorList>
            <person name="Yoshida K."/>
            <person name="Sommer R.J."/>
        </authorList>
    </citation>
    <scope>NUCLEOTIDE SEQUENCE</scope>
    <source>
        <strain evidence="4">RS0144</strain>
    </source>
</reference>
<evidence type="ECO:0000259" key="3">
    <source>
        <dbReference type="Pfam" id="PF08652"/>
    </source>
</evidence>
<keyword evidence="2" id="KW-0540">Nuclease</keyword>
<keyword evidence="2" id="KW-0479">Metal-binding</keyword>
<proteinExistence type="inferred from homology"/>
<dbReference type="GO" id="GO:0004518">
    <property type="term" value="F:nuclease activity"/>
    <property type="evidence" value="ECO:0007669"/>
    <property type="project" value="UniProtKB-KW"/>
</dbReference>
<keyword evidence="2" id="KW-0694">RNA-binding</keyword>
<feature type="non-terminal residue" evidence="4">
    <location>
        <position position="1"/>
    </location>
</feature>
<evidence type="ECO:0000313" key="5">
    <source>
        <dbReference type="Proteomes" id="UP001432027"/>
    </source>
</evidence>
<dbReference type="GO" id="GO:0000166">
    <property type="term" value="F:nucleotide binding"/>
    <property type="evidence" value="ECO:0007669"/>
    <property type="project" value="UniProtKB-KW"/>
</dbReference>
<dbReference type="GO" id="GO:0110155">
    <property type="term" value="P:NAD-cap decapping"/>
    <property type="evidence" value="ECO:0007669"/>
    <property type="project" value="TreeGrafter"/>
</dbReference>
<dbReference type="GO" id="GO:0046872">
    <property type="term" value="F:metal ion binding"/>
    <property type="evidence" value="ECO:0007669"/>
    <property type="project" value="UniProtKB-KW"/>
</dbReference>
<evidence type="ECO:0000256" key="1">
    <source>
        <dbReference type="ARBA" id="ARBA00006562"/>
    </source>
</evidence>
<sequence>VLTMVTIETESWLYDGQAPFLTRPLLIGQFSAHADFTITPDDSNLRRITHIDEKFKPFNLSPGFNKHTMKDPKMYSNDTRQLQEWAISERKYFENYYYLFREAEIVCSRGVLTNIARTPFYAKEPWRIVATRQDGIIYLHDCGAIDGRAYVLRDTWDAQLTYWGHHFPRLMTVDKYGRKHVAGEEVDCRETYNGVFRSDLILPDLNRVKLTYSADIIAEDKHGHFVGFKTHPAHNFENDKWLKRSWYWWIQSHLVGMNKIVVGFKSDKGVIQKIVTVERTLLKHHTEKRCDMAVKFLATVLKEVKEQCKDTVQIRYCSKSGKVHFEKATSDTDFLLPEFLNYNS</sequence>
<dbReference type="GO" id="GO:0034353">
    <property type="term" value="F:mRNA 5'-diphosphatase activity"/>
    <property type="evidence" value="ECO:0007669"/>
    <property type="project" value="TreeGrafter"/>
</dbReference>
<feature type="domain" description="RAI1-like" evidence="3">
    <location>
        <begin position="23"/>
        <end position="337"/>
    </location>
</feature>
<evidence type="ECO:0000256" key="2">
    <source>
        <dbReference type="RuleBase" id="RU367113"/>
    </source>
</evidence>
<comment type="cofactor">
    <cofactor evidence="2">
        <name>a divalent metal cation</name>
        <dbReference type="ChEBI" id="CHEBI:60240"/>
    </cofactor>
</comment>
<dbReference type="PANTHER" id="PTHR12395">
    <property type="entry name" value="DOM-3 RELATED"/>
    <property type="match status" value="1"/>
</dbReference>
<comment type="function">
    <text evidence="2">Decapping enzyme for NAD-capped RNAs: specifically hydrolyzes the nicotinamide adenine dinucleotide (NAD) cap from a subset of RNAs by removing the entire NAD moiety from the 5'-end of an NAD-capped RNA.</text>
</comment>
<keyword evidence="2" id="KW-0547">Nucleotide-binding</keyword>
<dbReference type="InterPro" id="IPR013961">
    <property type="entry name" value="RAI1"/>
</dbReference>
<organism evidence="4 5">
    <name type="scientific">Pristionchus entomophagus</name>
    <dbReference type="NCBI Taxonomy" id="358040"/>
    <lineage>
        <taxon>Eukaryota</taxon>
        <taxon>Metazoa</taxon>
        <taxon>Ecdysozoa</taxon>
        <taxon>Nematoda</taxon>
        <taxon>Chromadorea</taxon>
        <taxon>Rhabditida</taxon>
        <taxon>Rhabditina</taxon>
        <taxon>Diplogasteromorpha</taxon>
        <taxon>Diplogasteroidea</taxon>
        <taxon>Neodiplogasteridae</taxon>
        <taxon>Pristionchus</taxon>
    </lineage>
</organism>
<dbReference type="EC" id="3.6.1.-" evidence="2"/>
<dbReference type="GO" id="GO:0000956">
    <property type="term" value="P:nuclear-transcribed mRNA catabolic process"/>
    <property type="evidence" value="ECO:0007669"/>
    <property type="project" value="TreeGrafter"/>
</dbReference>
<comment type="subcellular location">
    <subcellularLocation>
        <location evidence="2">Nucleus</location>
    </subcellularLocation>
</comment>
<keyword evidence="2" id="KW-0378">Hydrolase</keyword>
<dbReference type="Pfam" id="PF08652">
    <property type="entry name" value="RAI1"/>
    <property type="match status" value="1"/>
</dbReference>
<evidence type="ECO:0000313" key="4">
    <source>
        <dbReference type="EMBL" id="GMS83894.1"/>
    </source>
</evidence>